<evidence type="ECO:0000256" key="1">
    <source>
        <dbReference type="ARBA" id="ARBA00004713"/>
    </source>
</evidence>
<name>A0ABT8L440_9BACT</name>
<comment type="caution">
    <text evidence="9">The sequence shown here is derived from an EMBL/GenBank/DDBJ whole genome shotgun (WGS) entry which is preliminary data.</text>
</comment>
<comment type="function">
    <text evidence="7">Involved in lipopolysaccharide (LPS) biosynthesis. Catalyzes the transfer of 3-deoxy-D-manno-octulosonate (Kdo) residue(s) from CMP-Kdo to lipid IV(A), the tetraacyldisaccharide-1,4'-bisphosphate precursor of lipid A.</text>
</comment>
<dbReference type="Gene3D" id="3.40.50.2000">
    <property type="entry name" value="Glycogen Phosphorylase B"/>
    <property type="match status" value="1"/>
</dbReference>
<keyword evidence="7" id="KW-1003">Cell membrane</keyword>
<comment type="pathway">
    <text evidence="1 7">Bacterial outer membrane biogenesis; LPS core biosynthesis.</text>
</comment>
<dbReference type="Pfam" id="PF04413">
    <property type="entry name" value="Glycos_transf_N"/>
    <property type="match status" value="1"/>
</dbReference>
<dbReference type="SUPFAM" id="SSF53756">
    <property type="entry name" value="UDP-Glycosyltransferase/glycogen phosphorylase"/>
    <property type="match status" value="1"/>
</dbReference>
<dbReference type="InterPro" id="IPR038107">
    <property type="entry name" value="Glycos_transf_N_sf"/>
</dbReference>
<dbReference type="InterPro" id="IPR007507">
    <property type="entry name" value="Glycos_transf_N"/>
</dbReference>
<dbReference type="EMBL" id="JAUJEB010000001">
    <property type="protein sequence ID" value="MDN5212494.1"/>
    <property type="molecule type" value="Genomic_DNA"/>
</dbReference>
<dbReference type="EC" id="2.4.99.12" evidence="2 7"/>
<comment type="subcellular location">
    <subcellularLocation>
        <location evidence="7">Cell membrane</location>
    </subcellularLocation>
</comment>
<dbReference type="InterPro" id="IPR039901">
    <property type="entry name" value="Kdotransferase"/>
</dbReference>
<keyword evidence="7" id="KW-0448">Lipopolysaccharide biosynthesis</keyword>
<organism evidence="9 10">
    <name type="scientific">Agaribacillus aureus</name>
    <dbReference type="NCBI Taxonomy" id="3051825"/>
    <lineage>
        <taxon>Bacteria</taxon>
        <taxon>Pseudomonadati</taxon>
        <taxon>Bacteroidota</taxon>
        <taxon>Cytophagia</taxon>
        <taxon>Cytophagales</taxon>
        <taxon>Splendidivirgaceae</taxon>
        <taxon>Agaribacillus</taxon>
    </lineage>
</organism>
<keyword evidence="10" id="KW-1185">Reference proteome</keyword>
<dbReference type="Gene3D" id="3.40.50.11720">
    <property type="entry name" value="3-Deoxy-D-manno-octulosonic-acid transferase, N-terminal domain"/>
    <property type="match status" value="1"/>
</dbReference>
<evidence type="ECO:0000256" key="6">
    <source>
        <dbReference type="ARBA" id="ARBA00049183"/>
    </source>
</evidence>
<evidence type="ECO:0000256" key="7">
    <source>
        <dbReference type="RuleBase" id="RU365103"/>
    </source>
</evidence>
<evidence type="ECO:0000313" key="10">
    <source>
        <dbReference type="Proteomes" id="UP001172083"/>
    </source>
</evidence>
<comment type="similarity">
    <text evidence="7">Belongs to the glycosyltransferase group 1 family.</text>
</comment>
<comment type="catalytic activity">
    <reaction evidence="6 7">
        <text>lipid IVA (E. coli) + CMP-3-deoxy-beta-D-manno-octulosonate = alpha-Kdo-(2-&gt;6)-lipid IVA (E. coli) + CMP + H(+)</text>
        <dbReference type="Rhea" id="RHEA:28066"/>
        <dbReference type="ChEBI" id="CHEBI:15378"/>
        <dbReference type="ChEBI" id="CHEBI:58603"/>
        <dbReference type="ChEBI" id="CHEBI:60364"/>
        <dbReference type="ChEBI" id="CHEBI:60377"/>
        <dbReference type="ChEBI" id="CHEBI:85987"/>
        <dbReference type="EC" id="2.4.99.12"/>
    </reaction>
</comment>
<proteinExistence type="inferred from homology"/>
<evidence type="ECO:0000259" key="8">
    <source>
        <dbReference type="Pfam" id="PF04413"/>
    </source>
</evidence>
<keyword evidence="4 7" id="KW-0808">Transferase</keyword>
<accession>A0ABT8L440</accession>
<feature type="domain" description="3-deoxy-D-manno-octulosonic-acid transferase N-terminal" evidence="8">
    <location>
        <begin position="47"/>
        <end position="208"/>
    </location>
</feature>
<keyword evidence="7" id="KW-0472">Membrane</keyword>
<protein>
    <recommendedName>
        <fullName evidence="3 7">3-deoxy-D-manno-octulosonic acid transferase</fullName>
        <shortName evidence="7">Kdo transferase</shortName>
        <ecNumber evidence="2 7">2.4.99.12</ecNumber>
    </recommendedName>
    <alternativeName>
        <fullName evidence="5 7">Lipid IV(A) 3-deoxy-D-manno-octulosonic acid transferase</fullName>
    </alternativeName>
</protein>
<evidence type="ECO:0000256" key="2">
    <source>
        <dbReference type="ARBA" id="ARBA00012621"/>
    </source>
</evidence>
<evidence type="ECO:0000313" key="9">
    <source>
        <dbReference type="EMBL" id="MDN5212494.1"/>
    </source>
</evidence>
<evidence type="ECO:0000256" key="5">
    <source>
        <dbReference type="ARBA" id="ARBA00031445"/>
    </source>
</evidence>
<reference evidence="9" key="1">
    <citation type="submission" date="2023-06" db="EMBL/GenBank/DDBJ databases">
        <title>Genomic of Agaribacillus aureum.</title>
        <authorList>
            <person name="Wang G."/>
        </authorList>
    </citation>
    <scope>NUCLEOTIDE SEQUENCE</scope>
    <source>
        <strain evidence="9">BMA12</strain>
    </source>
</reference>
<evidence type="ECO:0000256" key="3">
    <source>
        <dbReference type="ARBA" id="ARBA00019077"/>
    </source>
</evidence>
<dbReference type="PANTHER" id="PTHR42755">
    <property type="entry name" value="3-DEOXY-MANNO-OCTULOSONATE CYTIDYLYLTRANSFERASE"/>
    <property type="match status" value="1"/>
</dbReference>
<dbReference type="Proteomes" id="UP001172083">
    <property type="component" value="Unassembled WGS sequence"/>
</dbReference>
<dbReference type="RefSeq" id="WP_346757811.1">
    <property type="nucleotide sequence ID" value="NZ_JAUJEB010000001.1"/>
</dbReference>
<dbReference type="PANTHER" id="PTHR42755:SF1">
    <property type="entry name" value="3-DEOXY-D-MANNO-OCTULOSONIC ACID TRANSFERASE, MITOCHONDRIAL-RELATED"/>
    <property type="match status" value="1"/>
</dbReference>
<evidence type="ECO:0000256" key="4">
    <source>
        <dbReference type="ARBA" id="ARBA00022679"/>
    </source>
</evidence>
<gene>
    <name evidence="9" type="ORF">QQ020_10575</name>
</gene>
<sequence length="417" mass="47992">MKLLLYNFLIQIYGLSIRLASLFNTKAKLFVAGRKNLFDDLSDTFKNHKTPIAWFHCASLGEFEQGRPVMEALKEQMPGYKILLTFFSPSGYEVRKNYQGADFIYYLPLDTGRNARRFIQITQPGIAFFVKYEFWHNYIQELKKQRIPIISFSTIFRADQLFFKPWGGFYRDILRNISHIFVQNDASLQLLKKINIKQASIAGDTRFDRVWKICQQVNTIEKVADFKGDNKLMVIGSSWPEDMEVLVPIINKNKEVKFIIAPHEIRDSDIKSFENELQHPTIRFSSLNNGEGNRYQVLIIDNVGMLSSLYQFGEFAYIGGGFGKGLHNILEAATFGLPIFFGNKSYAKFQEARDLIELQGAFAIADTSELSVIFDKLYNQPTVWSKTRAANFDYIKQNVGATQKILDHCQNLLPDGR</sequence>